<dbReference type="InterPro" id="IPR016169">
    <property type="entry name" value="FAD-bd_PCMH_sub2"/>
</dbReference>
<dbReference type="InterPro" id="IPR016166">
    <property type="entry name" value="FAD-bd_PCMH"/>
</dbReference>
<dbReference type="SUPFAM" id="SSF56194">
    <property type="entry name" value="Uridine diphospho-N-Acetylenolpyruvylglucosamine reductase, MurB, C-terminal domain"/>
    <property type="match status" value="1"/>
</dbReference>
<keyword evidence="12 19" id="KW-0133">Cell shape</keyword>
<dbReference type="InterPro" id="IPR036318">
    <property type="entry name" value="FAD-bd_PCMH-like_sf"/>
</dbReference>
<keyword evidence="22" id="KW-1185">Reference proteome</keyword>
<dbReference type="InterPro" id="IPR006094">
    <property type="entry name" value="Oxid_FAD_bind_N"/>
</dbReference>
<keyword evidence="15 19" id="KW-0131">Cell cycle</keyword>
<dbReference type="Pfam" id="PF02873">
    <property type="entry name" value="MurB_C"/>
    <property type="match status" value="1"/>
</dbReference>
<evidence type="ECO:0000313" key="22">
    <source>
        <dbReference type="Proteomes" id="UP000679725"/>
    </source>
</evidence>
<feature type="active site" evidence="19">
    <location>
        <position position="164"/>
    </location>
</feature>
<evidence type="ECO:0000256" key="5">
    <source>
        <dbReference type="ARBA" id="ARBA00012518"/>
    </source>
</evidence>
<sequence length="338" mass="37218">MQIQANYPLRNYNTFGLESTAGYFAEVTSLTELKAILTDPEWKQKPKFILGGGSNILFTQNINALVLHVQITGIEKISEDEANIRLKVGAGEGWHAFVMYCVEKGYAGVENLSLIPGSVGAAPMQNIGAYGVEVKNVIESVEAVSIDSGETRIFSKEECRFGYRESIFKKEAKDQYVITGVNFILSKKPNLNVGYGDVQKTLLEMNVTEPTIRDVSEAIMQIRRSKLPDPAKIGNAGSFFKNPEIPVGVFEELRKNNPNIPGYPVDNQTVKVPAGWLIEQAGWKGYRTGNVGVHEKQALVLVNYGGGTGHEIKQLSEQIQESVKSKFGISLNAEVNFI</sequence>
<dbReference type="InterPro" id="IPR003170">
    <property type="entry name" value="MurB"/>
</dbReference>
<feature type="domain" description="FAD-binding PCMH-type" evidence="20">
    <location>
        <begin position="16"/>
        <end position="188"/>
    </location>
</feature>
<keyword evidence="14 19" id="KW-0560">Oxidoreductase</keyword>
<evidence type="ECO:0000313" key="21">
    <source>
        <dbReference type="EMBL" id="CAG5071792.1"/>
    </source>
</evidence>
<dbReference type="Proteomes" id="UP000679725">
    <property type="component" value="Unassembled WGS sequence"/>
</dbReference>
<dbReference type="NCBIfam" id="NF000755">
    <property type="entry name" value="PRK00046.1"/>
    <property type="match status" value="1"/>
</dbReference>
<dbReference type="GO" id="GO:0008762">
    <property type="term" value="F:UDP-N-acetylmuramate dehydrogenase activity"/>
    <property type="evidence" value="ECO:0007669"/>
    <property type="project" value="UniProtKB-EC"/>
</dbReference>
<evidence type="ECO:0000256" key="11">
    <source>
        <dbReference type="ARBA" id="ARBA00022857"/>
    </source>
</evidence>
<dbReference type="InterPro" id="IPR011601">
    <property type="entry name" value="MurB_C"/>
</dbReference>
<evidence type="ECO:0000256" key="10">
    <source>
        <dbReference type="ARBA" id="ARBA00022827"/>
    </source>
</evidence>
<protein>
    <recommendedName>
        <fullName evidence="6 19">UDP-N-acetylenolpyruvoylglucosamine reductase</fullName>
        <ecNumber evidence="5 19">1.3.1.98</ecNumber>
    </recommendedName>
    <alternativeName>
        <fullName evidence="17 19">UDP-N-acetylmuramate dehydrogenase</fullName>
    </alternativeName>
</protein>
<comment type="pathway">
    <text evidence="4 19">Cell wall biogenesis; peptidoglycan biosynthesis.</text>
</comment>
<evidence type="ECO:0000256" key="18">
    <source>
        <dbReference type="ARBA" id="ARBA00048914"/>
    </source>
</evidence>
<evidence type="ECO:0000256" key="6">
    <source>
        <dbReference type="ARBA" id="ARBA00015188"/>
    </source>
</evidence>
<feature type="active site" evidence="19">
    <location>
        <position position="334"/>
    </location>
</feature>
<evidence type="ECO:0000256" key="1">
    <source>
        <dbReference type="ARBA" id="ARBA00001974"/>
    </source>
</evidence>
<dbReference type="SUPFAM" id="SSF56176">
    <property type="entry name" value="FAD-binding/transporter-associated domain-like"/>
    <property type="match status" value="1"/>
</dbReference>
<dbReference type="Gene3D" id="3.90.78.10">
    <property type="entry name" value="UDP-N-acetylenolpyruvoylglucosamine reductase, C-terminal domain"/>
    <property type="match status" value="1"/>
</dbReference>
<evidence type="ECO:0000256" key="4">
    <source>
        <dbReference type="ARBA" id="ARBA00004752"/>
    </source>
</evidence>
<evidence type="ECO:0000259" key="20">
    <source>
        <dbReference type="PROSITE" id="PS51387"/>
    </source>
</evidence>
<evidence type="ECO:0000256" key="9">
    <source>
        <dbReference type="ARBA" id="ARBA00022630"/>
    </source>
</evidence>
<organism evidence="21 22">
    <name type="scientific">Dyadobacter linearis</name>
    <dbReference type="NCBI Taxonomy" id="2823330"/>
    <lineage>
        <taxon>Bacteria</taxon>
        <taxon>Pseudomonadati</taxon>
        <taxon>Bacteroidota</taxon>
        <taxon>Cytophagia</taxon>
        <taxon>Cytophagales</taxon>
        <taxon>Spirosomataceae</taxon>
        <taxon>Dyadobacter</taxon>
    </lineage>
</organism>
<feature type="active site" description="Proton donor" evidence="19">
    <location>
        <position position="238"/>
    </location>
</feature>
<name>A0ABM8UTZ3_9BACT</name>
<evidence type="ECO:0000256" key="14">
    <source>
        <dbReference type="ARBA" id="ARBA00023002"/>
    </source>
</evidence>
<comment type="catalytic activity">
    <reaction evidence="18 19">
        <text>UDP-N-acetyl-alpha-D-muramate + NADP(+) = UDP-N-acetyl-3-O-(1-carboxyvinyl)-alpha-D-glucosamine + NADPH + H(+)</text>
        <dbReference type="Rhea" id="RHEA:12248"/>
        <dbReference type="ChEBI" id="CHEBI:15378"/>
        <dbReference type="ChEBI" id="CHEBI:57783"/>
        <dbReference type="ChEBI" id="CHEBI:58349"/>
        <dbReference type="ChEBI" id="CHEBI:68483"/>
        <dbReference type="ChEBI" id="CHEBI:70757"/>
        <dbReference type="EC" id="1.3.1.98"/>
    </reaction>
</comment>
<keyword evidence="11 19" id="KW-0521">NADP</keyword>
<dbReference type="PROSITE" id="PS51387">
    <property type="entry name" value="FAD_PCMH"/>
    <property type="match status" value="1"/>
</dbReference>
<evidence type="ECO:0000256" key="15">
    <source>
        <dbReference type="ARBA" id="ARBA00023306"/>
    </source>
</evidence>
<evidence type="ECO:0000256" key="3">
    <source>
        <dbReference type="ARBA" id="ARBA00004496"/>
    </source>
</evidence>
<keyword evidence="8 19" id="KW-0132">Cell division</keyword>
<dbReference type="InterPro" id="IPR036635">
    <property type="entry name" value="MurB_C_sf"/>
</dbReference>
<accession>A0ABM8UTZ3</accession>
<keyword evidence="13 19" id="KW-0573">Peptidoglycan synthesis</keyword>
<evidence type="ECO:0000256" key="17">
    <source>
        <dbReference type="ARBA" id="ARBA00031026"/>
    </source>
</evidence>
<dbReference type="PANTHER" id="PTHR21071:SF4">
    <property type="entry name" value="UDP-N-ACETYLENOLPYRUVOYLGLUCOSAMINE REDUCTASE"/>
    <property type="match status" value="1"/>
</dbReference>
<dbReference type="EC" id="1.3.1.98" evidence="5 19"/>
<dbReference type="InterPro" id="IPR016167">
    <property type="entry name" value="FAD-bd_PCMH_sub1"/>
</dbReference>
<keyword evidence="7 19" id="KW-0963">Cytoplasm</keyword>
<dbReference type="EMBL" id="CAJRAU010000005">
    <property type="protein sequence ID" value="CAG5071792.1"/>
    <property type="molecule type" value="Genomic_DNA"/>
</dbReference>
<reference evidence="21 22" key="1">
    <citation type="submission" date="2021-04" db="EMBL/GenBank/DDBJ databases">
        <authorList>
            <person name="Rodrigo-Torres L."/>
            <person name="Arahal R. D."/>
            <person name="Lucena T."/>
        </authorList>
    </citation>
    <scope>NUCLEOTIDE SEQUENCE [LARGE SCALE GENOMIC DNA]</scope>
    <source>
        <strain evidence="21 22">CECT 9623</strain>
    </source>
</reference>
<dbReference type="NCBIfam" id="NF010478">
    <property type="entry name" value="PRK13903.1"/>
    <property type="match status" value="1"/>
</dbReference>
<keyword evidence="9 19" id="KW-0285">Flavoprotein</keyword>
<keyword evidence="16 19" id="KW-0961">Cell wall biogenesis/degradation</keyword>
<evidence type="ECO:0000256" key="2">
    <source>
        <dbReference type="ARBA" id="ARBA00003921"/>
    </source>
</evidence>
<evidence type="ECO:0000256" key="12">
    <source>
        <dbReference type="ARBA" id="ARBA00022960"/>
    </source>
</evidence>
<evidence type="ECO:0000256" key="8">
    <source>
        <dbReference type="ARBA" id="ARBA00022618"/>
    </source>
</evidence>
<dbReference type="Gene3D" id="3.30.465.10">
    <property type="match status" value="1"/>
</dbReference>
<dbReference type="RefSeq" id="WP_215235071.1">
    <property type="nucleotide sequence ID" value="NZ_CAJRAU010000005.1"/>
</dbReference>
<evidence type="ECO:0000256" key="19">
    <source>
        <dbReference type="HAMAP-Rule" id="MF_00037"/>
    </source>
</evidence>
<gene>
    <name evidence="19 21" type="primary">murB</name>
    <name evidence="21" type="ORF">DYBT9623_03778</name>
</gene>
<dbReference type="Pfam" id="PF01565">
    <property type="entry name" value="FAD_binding_4"/>
    <property type="match status" value="1"/>
</dbReference>
<dbReference type="HAMAP" id="MF_00037">
    <property type="entry name" value="MurB"/>
    <property type="match status" value="1"/>
</dbReference>
<dbReference type="Gene3D" id="3.30.43.10">
    <property type="entry name" value="Uridine Diphospho-n-acetylenolpyruvylglucosamine Reductase, domain 2"/>
    <property type="match status" value="1"/>
</dbReference>
<comment type="subcellular location">
    <subcellularLocation>
        <location evidence="3 19">Cytoplasm</location>
    </subcellularLocation>
</comment>
<comment type="cofactor">
    <cofactor evidence="1 19">
        <name>FAD</name>
        <dbReference type="ChEBI" id="CHEBI:57692"/>
    </cofactor>
</comment>
<dbReference type="NCBIfam" id="TIGR00179">
    <property type="entry name" value="murB"/>
    <property type="match status" value="1"/>
</dbReference>
<evidence type="ECO:0000256" key="16">
    <source>
        <dbReference type="ARBA" id="ARBA00023316"/>
    </source>
</evidence>
<evidence type="ECO:0000256" key="13">
    <source>
        <dbReference type="ARBA" id="ARBA00022984"/>
    </source>
</evidence>
<dbReference type="PANTHER" id="PTHR21071">
    <property type="entry name" value="UDP-N-ACETYLENOLPYRUVOYLGLUCOSAMINE REDUCTASE"/>
    <property type="match status" value="1"/>
</dbReference>
<keyword evidence="10 19" id="KW-0274">FAD</keyword>
<evidence type="ECO:0000256" key="7">
    <source>
        <dbReference type="ARBA" id="ARBA00022490"/>
    </source>
</evidence>
<comment type="similarity">
    <text evidence="19">Belongs to the MurB family.</text>
</comment>
<comment type="function">
    <text evidence="2 19">Cell wall formation.</text>
</comment>
<comment type="caution">
    <text evidence="21">The sequence shown here is derived from an EMBL/GenBank/DDBJ whole genome shotgun (WGS) entry which is preliminary data.</text>
</comment>
<proteinExistence type="inferred from homology"/>